<feature type="transmembrane region" description="Helical" evidence="1">
    <location>
        <begin position="129"/>
        <end position="148"/>
    </location>
</feature>
<dbReference type="EMBL" id="BSEL01000011">
    <property type="protein sequence ID" value="GLJ70303.1"/>
    <property type="molecule type" value="Genomic_DNA"/>
</dbReference>
<feature type="transmembrane region" description="Helical" evidence="1">
    <location>
        <begin position="169"/>
        <end position="185"/>
    </location>
</feature>
<name>A0ABQ5T1F1_9ACTN</name>
<comment type="caution">
    <text evidence="2">The sequence shown here is derived from an EMBL/GenBank/DDBJ whole genome shotgun (WGS) entry which is preliminary data.</text>
</comment>
<keyword evidence="1" id="KW-0812">Transmembrane</keyword>
<gene>
    <name evidence="2" type="ORF">GCM10017579_43390</name>
</gene>
<protein>
    <submittedName>
        <fullName evidence="2">Uncharacterized protein</fullName>
    </submittedName>
</protein>
<organism evidence="2 3">
    <name type="scientific">Nocardioides luteus</name>
    <dbReference type="NCBI Taxonomy" id="1844"/>
    <lineage>
        <taxon>Bacteria</taxon>
        <taxon>Bacillati</taxon>
        <taxon>Actinomycetota</taxon>
        <taxon>Actinomycetes</taxon>
        <taxon>Propionibacteriales</taxon>
        <taxon>Nocardioidaceae</taxon>
        <taxon>Nocardioides</taxon>
    </lineage>
</organism>
<keyword evidence="1" id="KW-1133">Transmembrane helix</keyword>
<feature type="transmembrane region" description="Helical" evidence="1">
    <location>
        <begin position="46"/>
        <end position="68"/>
    </location>
</feature>
<proteinExistence type="predicted"/>
<feature type="transmembrane region" description="Helical" evidence="1">
    <location>
        <begin position="191"/>
        <end position="211"/>
    </location>
</feature>
<evidence type="ECO:0000313" key="3">
    <source>
        <dbReference type="Proteomes" id="UP001142292"/>
    </source>
</evidence>
<keyword evidence="1" id="KW-0472">Membrane</keyword>
<reference evidence="2" key="1">
    <citation type="journal article" date="2014" name="Int. J. Syst. Evol. Microbiol.">
        <title>Complete genome of a new Firmicutes species belonging to the dominant human colonic microbiota ('Ruminococcus bicirculans') reveals two chromosomes and a selective capacity to utilize plant glucans.</title>
        <authorList>
            <consortium name="NISC Comparative Sequencing Program"/>
            <person name="Wegmann U."/>
            <person name="Louis P."/>
            <person name="Goesmann A."/>
            <person name="Henrissat B."/>
            <person name="Duncan S.H."/>
            <person name="Flint H.J."/>
        </authorList>
    </citation>
    <scope>NUCLEOTIDE SEQUENCE</scope>
    <source>
        <strain evidence="2">VKM Ac-1246</strain>
    </source>
</reference>
<dbReference type="Proteomes" id="UP001142292">
    <property type="component" value="Unassembled WGS sequence"/>
</dbReference>
<accession>A0ABQ5T1F1</accession>
<evidence type="ECO:0000313" key="2">
    <source>
        <dbReference type="EMBL" id="GLJ70303.1"/>
    </source>
</evidence>
<feature type="transmembrane region" description="Helical" evidence="1">
    <location>
        <begin position="88"/>
        <end position="117"/>
    </location>
</feature>
<reference evidence="2" key="2">
    <citation type="submission" date="2023-01" db="EMBL/GenBank/DDBJ databases">
        <authorList>
            <person name="Sun Q."/>
            <person name="Evtushenko L."/>
        </authorList>
    </citation>
    <scope>NUCLEOTIDE SEQUENCE</scope>
    <source>
        <strain evidence="2">VKM Ac-1246</strain>
    </source>
</reference>
<feature type="transmembrane region" description="Helical" evidence="1">
    <location>
        <begin position="21"/>
        <end position="40"/>
    </location>
</feature>
<dbReference type="RefSeq" id="WP_189120412.1">
    <property type="nucleotide sequence ID" value="NZ_BMRK01000022.1"/>
</dbReference>
<evidence type="ECO:0000256" key="1">
    <source>
        <dbReference type="SAM" id="Phobius"/>
    </source>
</evidence>
<sequence length="233" mass="23863">MAASPTGQEDMGSIAPAKTEIAVAVLGFALSYALVAIAMTSSRDPALIALTGLAGSATIGSVAATVAVSVRIRELAALGIRRAGMKQVLTGAVVATVIYVLGAAAGLVPVAVAGSAFRPDAAFEAAATGGWVSLSLTFLTGAILTPLGGEPALRSDDHRNSILRRRPEWFLMILAVSFLVSALRGSPLVPMAFAVGILTALLVRWCVAVAARGPHIVRISKMAYTLTTQARVD</sequence>
<keyword evidence="3" id="KW-1185">Reference proteome</keyword>